<dbReference type="Pfam" id="PF01012">
    <property type="entry name" value="ETF"/>
    <property type="match status" value="1"/>
</dbReference>
<organism evidence="5 6">
    <name type="scientific">Gordonibacter pamelaeae</name>
    <dbReference type="NCBI Taxonomy" id="471189"/>
    <lineage>
        <taxon>Bacteria</taxon>
        <taxon>Bacillati</taxon>
        <taxon>Actinomycetota</taxon>
        <taxon>Coriobacteriia</taxon>
        <taxon>Eggerthellales</taxon>
        <taxon>Eggerthellaceae</taxon>
        <taxon>Gordonibacter</taxon>
    </lineage>
</organism>
<dbReference type="PIRSF" id="PIRSF000090">
    <property type="entry name" value="Beta-ETF"/>
    <property type="match status" value="1"/>
</dbReference>
<dbReference type="GO" id="GO:0009055">
    <property type="term" value="F:electron transfer activity"/>
    <property type="evidence" value="ECO:0007669"/>
    <property type="project" value="InterPro"/>
</dbReference>
<comment type="subunit">
    <text evidence="1">Heterodimer of an alpha and a beta subunit.</text>
</comment>
<dbReference type="Proteomes" id="UP000254000">
    <property type="component" value="Unassembled WGS sequence"/>
</dbReference>
<dbReference type="PANTHER" id="PTHR21294:SF17">
    <property type="entry name" value="PROTEIN FIXA"/>
    <property type="match status" value="1"/>
</dbReference>
<dbReference type="InterPro" id="IPR014730">
    <property type="entry name" value="ETF_a/b_N"/>
</dbReference>
<accession>A0A369M7T6</accession>
<proteinExistence type="predicted"/>
<feature type="domain" description="Electron transfer flavoprotein alpha/beta-subunit N-terminal" evidence="4">
    <location>
        <begin position="21"/>
        <end position="212"/>
    </location>
</feature>
<dbReference type="SUPFAM" id="SSF52402">
    <property type="entry name" value="Adenine nucleotide alpha hydrolases-like"/>
    <property type="match status" value="1"/>
</dbReference>
<keyword evidence="6" id="KW-1185">Reference proteome</keyword>
<evidence type="ECO:0000256" key="3">
    <source>
        <dbReference type="ARBA" id="ARBA00042002"/>
    </source>
</evidence>
<dbReference type="InterPro" id="IPR014729">
    <property type="entry name" value="Rossmann-like_a/b/a_fold"/>
</dbReference>
<evidence type="ECO:0000313" key="6">
    <source>
        <dbReference type="Proteomes" id="UP000254000"/>
    </source>
</evidence>
<name>A0A369M7T6_9ACTN</name>
<evidence type="ECO:0000256" key="1">
    <source>
        <dbReference type="ARBA" id="ARBA00011355"/>
    </source>
</evidence>
<dbReference type="InterPro" id="IPR012255">
    <property type="entry name" value="ETF_b"/>
</dbReference>
<gene>
    <name evidence="5" type="ORF">C1877_04990</name>
</gene>
<sequence length="253" mass="26263">MNIVACYKIVPDAQDIEVGADGALRLDRAQWVLGEYDLVAIEAAAQLAAATDGSAVLLSAGGEKLNDTKLVKAALSRGADELYRVVDPALEDADAFQTASVLAAALRKIDFDLVVCGEGSADRYSQQVGLLVGALLGLPVVNATGSVRAEGDALLVERVLENEVEVLEIAPPAVVSMTSDAVLPRIPQLKDILAAGKKPVTTWSLDEVGGIPESPVETVSVKAPASIARKGIVLEGATDENIGELVSGIRASR</sequence>
<dbReference type="PANTHER" id="PTHR21294">
    <property type="entry name" value="ELECTRON TRANSFER FLAVOPROTEIN BETA-SUBUNIT"/>
    <property type="match status" value="1"/>
</dbReference>
<dbReference type="RefSeq" id="WP_015539989.1">
    <property type="nucleotide sequence ID" value="NZ_CABMMS010000002.1"/>
</dbReference>
<dbReference type="EMBL" id="PPTS01000002">
    <property type="protein sequence ID" value="RDB66536.1"/>
    <property type="molecule type" value="Genomic_DNA"/>
</dbReference>
<dbReference type="NCBIfam" id="NF002888">
    <property type="entry name" value="PRK03359.1"/>
    <property type="match status" value="1"/>
</dbReference>
<dbReference type="AlphaFoldDB" id="A0A369M7T6"/>
<dbReference type="GeneID" id="78359067"/>
<dbReference type="SMART" id="SM00893">
    <property type="entry name" value="ETF"/>
    <property type="match status" value="1"/>
</dbReference>
<protein>
    <recommendedName>
        <fullName evidence="3">Electron transfer flavoprotein small subunit</fullName>
    </recommendedName>
</protein>
<evidence type="ECO:0000259" key="4">
    <source>
        <dbReference type="SMART" id="SM00893"/>
    </source>
</evidence>
<evidence type="ECO:0000313" key="5">
    <source>
        <dbReference type="EMBL" id="RDB66536.1"/>
    </source>
</evidence>
<dbReference type="OrthoDB" id="9804960at2"/>
<evidence type="ECO:0000256" key="2">
    <source>
        <dbReference type="ARBA" id="ARBA00025649"/>
    </source>
</evidence>
<reference evidence="5 6" key="1">
    <citation type="journal article" date="2018" name="Elife">
        <title>Discovery and characterization of a prevalent human gut bacterial enzyme sufficient for the inactivation of a family of plant toxins.</title>
        <authorList>
            <person name="Koppel N."/>
            <person name="Bisanz J.E."/>
            <person name="Pandelia M.E."/>
            <person name="Turnbaugh P.J."/>
            <person name="Balskus E.P."/>
        </authorList>
    </citation>
    <scope>NUCLEOTIDE SEQUENCE [LARGE SCALE GENOMIC DNA]</scope>
    <source>
        <strain evidence="5 6">3C</strain>
    </source>
</reference>
<comment type="caution">
    <text evidence="5">The sequence shown here is derived from an EMBL/GenBank/DDBJ whole genome shotgun (WGS) entry which is preliminary data.</text>
</comment>
<dbReference type="Gene3D" id="3.40.50.620">
    <property type="entry name" value="HUPs"/>
    <property type="match status" value="1"/>
</dbReference>
<comment type="function">
    <text evidence="2">The electron transfer flavoprotein serves as a specific electron acceptor for other dehydrogenases. It transfers the electrons to the main respiratory chain via ETF-ubiquinone oxidoreductase (ETF dehydrogenase).</text>
</comment>